<dbReference type="Proteomes" id="UP000608420">
    <property type="component" value="Unassembled WGS sequence"/>
</dbReference>
<accession>A0ABQ1W0F6</accession>
<dbReference type="RefSeq" id="WP_120461088.1">
    <property type="nucleotide sequence ID" value="NZ_BMIW01000024.1"/>
</dbReference>
<feature type="signal peptide" evidence="1">
    <location>
        <begin position="1"/>
        <end position="26"/>
    </location>
</feature>
<feature type="chain" id="PRO_5046770033" description="DUF5050 domain-containing protein" evidence="1">
    <location>
        <begin position="27"/>
        <end position="405"/>
    </location>
</feature>
<reference evidence="3" key="1">
    <citation type="journal article" date="2019" name="Int. J. Syst. Evol. Microbiol.">
        <title>The Global Catalogue of Microorganisms (GCM) 10K type strain sequencing project: providing services to taxonomists for standard genome sequencing and annotation.</title>
        <authorList>
            <consortium name="The Broad Institute Genomics Platform"/>
            <consortium name="The Broad Institute Genome Sequencing Center for Infectious Disease"/>
            <person name="Wu L."/>
            <person name="Ma J."/>
        </authorList>
    </citation>
    <scope>NUCLEOTIDE SEQUENCE [LARGE SCALE GENOMIC DNA]</scope>
    <source>
        <strain evidence="3">CGMCC 1.15420</strain>
    </source>
</reference>
<evidence type="ECO:0000256" key="1">
    <source>
        <dbReference type="SAM" id="SignalP"/>
    </source>
</evidence>
<dbReference type="SUPFAM" id="SSF69304">
    <property type="entry name" value="Tricorn protease N-terminal domain"/>
    <property type="match status" value="1"/>
</dbReference>
<gene>
    <name evidence="2" type="ORF">GCM10010913_31420</name>
</gene>
<keyword evidence="1" id="KW-0732">Signal</keyword>
<dbReference type="EMBL" id="BMIW01000024">
    <property type="protein sequence ID" value="GGG07316.1"/>
    <property type="molecule type" value="Genomic_DNA"/>
</dbReference>
<comment type="caution">
    <text evidence="2">The sequence shown here is derived from an EMBL/GenBank/DDBJ whole genome shotgun (WGS) entry which is preliminary data.</text>
</comment>
<evidence type="ECO:0000313" key="3">
    <source>
        <dbReference type="Proteomes" id="UP000608420"/>
    </source>
</evidence>
<name>A0ABQ1W0F6_9BACL</name>
<protein>
    <recommendedName>
        <fullName evidence="4">DUF5050 domain-containing protein</fullName>
    </recommendedName>
</protein>
<evidence type="ECO:0008006" key="4">
    <source>
        <dbReference type="Google" id="ProtNLM"/>
    </source>
</evidence>
<dbReference type="PROSITE" id="PS51257">
    <property type="entry name" value="PROKAR_LIPOPROTEIN"/>
    <property type="match status" value="1"/>
</dbReference>
<evidence type="ECO:0000313" key="2">
    <source>
        <dbReference type="EMBL" id="GGG07316.1"/>
    </source>
</evidence>
<organism evidence="2 3">
    <name type="scientific">Paenibacillus aceti</name>
    <dbReference type="NCBI Taxonomy" id="1820010"/>
    <lineage>
        <taxon>Bacteria</taxon>
        <taxon>Bacillati</taxon>
        <taxon>Bacillota</taxon>
        <taxon>Bacilli</taxon>
        <taxon>Bacillales</taxon>
        <taxon>Paenibacillaceae</taxon>
        <taxon>Paenibacillus</taxon>
    </lineage>
</organism>
<keyword evidence="3" id="KW-1185">Reference proteome</keyword>
<proteinExistence type="predicted"/>
<sequence length="405" mass="47087">MKNLIKPSYLCLTMALFIVITGCSSSDNPRDNSYHIDTDYPYMFYQQGLGSPIAPSDQGYYFLDQNLIYYADKATMKPVLLDNRPNHGCLQEPTTQNCYAYVQSDSSRRANFLQFYDSKLYVLESYQDKEHEEMFHTSWILSRMDADGKNRKTVKKFETAPNSLAIHRGYLYYSVTDSDKNGVLHASVRKIPINDLNQEGKEIYLSTGKNERIGDLLPYGNQMYWIYIDDQGYNTIRYDFTTGQINRLWAQEETSFSRILSISDNKLFFSYFYGDPSDTRVFSKYSSDLKGGNIQSVKLEFPPVMSYFYQDSRYSYVLPIYEYIRDRTDIPHKMAIYSKEQISPKIIEIDMNGVITPYDMVIGDDRYMFIIYGLPKDDSGILYLDKDLISTGSAKFQTLLETKQK</sequence>